<dbReference type="Proteomes" id="UP000515123">
    <property type="component" value="Linkage group 7"/>
</dbReference>
<feature type="compositionally biased region" description="Low complexity" evidence="1">
    <location>
        <begin position="283"/>
        <end position="299"/>
    </location>
</feature>
<reference evidence="3" key="2">
    <citation type="submission" date="2025-08" db="UniProtKB">
        <authorList>
            <consortium name="RefSeq"/>
        </authorList>
    </citation>
    <scope>IDENTIFICATION</scope>
    <source>
        <tissue evidence="3">Leaf</tissue>
    </source>
</reference>
<dbReference type="GeneID" id="109712420"/>
<proteinExistence type="predicted"/>
<dbReference type="AlphaFoldDB" id="A0A6P5FDS9"/>
<organism evidence="2 3">
    <name type="scientific">Ananas comosus</name>
    <name type="common">Pineapple</name>
    <name type="synonym">Ananas ananas</name>
    <dbReference type="NCBI Taxonomy" id="4615"/>
    <lineage>
        <taxon>Eukaryota</taxon>
        <taxon>Viridiplantae</taxon>
        <taxon>Streptophyta</taxon>
        <taxon>Embryophyta</taxon>
        <taxon>Tracheophyta</taxon>
        <taxon>Spermatophyta</taxon>
        <taxon>Magnoliopsida</taxon>
        <taxon>Liliopsida</taxon>
        <taxon>Poales</taxon>
        <taxon>Bromeliaceae</taxon>
        <taxon>Bromelioideae</taxon>
        <taxon>Ananas</taxon>
    </lineage>
</organism>
<reference evidence="2" key="1">
    <citation type="journal article" date="2015" name="Nat. Genet.">
        <title>The pineapple genome and the evolution of CAM photosynthesis.</title>
        <authorList>
            <person name="Ming R."/>
            <person name="VanBuren R."/>
            <person name="Wai C.M."/>
            <person name="Tang H."/>
            <person name="Schatz M.C."/>
            <person name="Bowers J.E."/>
            <person name="Lyons E."/>
            <person name="Wang M.L."/>
            <person name="Chen J."/>
            <person name="Biggers E."/>
            <person name="Zhang J."/>
            <person name="Huang L."/>
            <person name="Zhang L."/>
            <person name="Miao W."/>
            <person name="Zhang J."/>
            <person name="Ye Z."/>
            <person name="Miao C."/>
            <person name="Lin Z."/>
            <person name="Wang H."/>
            <person name="Zhou H."/>
            <person name="Yim W.C."/>
            <person name="Priest H.D."/>
            <person name="Zheng C."/>
            <person name="Woodhouse M."/>
            <person name="Edger P.P."/>
            <person name="Guyot R."/>
            <person name="Guo H.B."/>
            <person name="Guo H."/>
            <person name="Zheng G."/>
            <person name="Singh R."/>
            <person name="Sharma A."/>
            <person name="Min X."/>
            <person name="Zheng Y."/>
            <person name="Lee H."/>
            <person name="Gurtowski J."/>
            <person name="Sedlazeck F.J."/>
            <person name="Harkess A."/>
            <person name="McKain M.R."/>
            <person name="Liao Z."/>
            <person name="Fang J."/>
            <person name="Liu J."/>
            <person name="Zhang X."/>
            <person name="Zhang Q."/>
            <person name="Hu W."/>
            <person name="Qin Y."/>
            <person name="Wang K."/>
            <person name="Chen L.Y."/>
            <person name="Shirley N."/>
            <person name="Lin Y.R."/>
            <person name="Liu L.Y."/>
            <person name="Hernandez A.G."/>
            <person name="Wright C.L."/>
            <person name="Bulone V."/>
            <person name="Tuskan G.A."/>
            <person name="Heath K."/>
            <person name="Zee F."/>
            <person name="Moore P.H."/>
            <person name="Sunkar R."/>
            <person name="Leebens-Mack J.H."/>
            <person name="Mockler T."/>
            <person name="Bennetzen J.L."/>
            <person name="Freeling M."/>
            <person name="Sankoff D."/>
            <person name="Paterson A.H."/>
            <person name="Zhu X."/>
            <person name="Yang X."/>
            <person name="Smith J.A."/>
            <person name="Cushman J.C."/>
            <person name="Paull R.E."/>
            <person name="Yu Q."/>
        </authorList>
    </citation>
    <scope>NUCLEOTIDE SEQUENCE [LARGE SCALE GENOMIC DNA]</scope>
    <source>
        <strain evidence="2">cv. F153</strain>
    </source>
</reference>
<feature type="region of interest" description="Disordered" evidence="1">
    <location>
        <begin position="282"/>
        <end position="313"/>
    </location>
</feature>
<dbReference type="RefSeq" id="XP_020091568.1">
    <property type="nucleotide sequence ID" value="XM_020235979.1"/>
</dbReference>
<accession>A0A6P5FDS9</accession>
<evidence type="ECO:0000313" key="3">
    <source>
        <dbReference type="RefSeq" id="XP_020091568.1"/>
    </source>
</evidence>
<evidence type="ECO:0000256" key="1">
    <source>
        <dbReference type="SAM" id="MobiDB-lite"/>
    </source>
</evidence>
<protein>
    <submittedName>
        <fullName evidence="3">Uncharacterized protein LOC109712420</fullName>
    </submittedName>
</protein>
<feature type="compositionally biased region" description="Pro residues" evidence="1">
    <location>
        <begin position="219"/>
        <end position="231"/>
    </location>
</feature>
<evidence type="ECO:0000313" key="2">
    <source>
        <dbReference type="Proteomes" id="UP000515123"/>
    </source>
</evidence>
<name>A0A6P5FDS9_ANACO</name>
<sequence>MYYRTVIWNFPDFTEEEARNHLLCEPSASREDSSKLSFHDRLAHFLLTKLVLPRDGHHTAVQKMDLFLLHHLREEIRVNLAHIIICHMAAAADHASRSLPYGSLLTAVFQHFDFALGRELPKKNTKLIDSSTFTSIGFKKNQCGQWVRKNIRDTPEDQGGTPNGSRFRGFSYSRTRKKDHLCSSRFCSADVNYVTTDEEEVEGEREEAGREDVQQEAPMPSPRHAPPPCDPYPTQIDIRQRFDRLENQVYQRLNRMDHMLDRMENQWNALFELSSAFYAAYGPRASQPSSSTASPSKATTSRDKDDRDGDGED</sequence>
<gene>
    <name evidence="3" type="primary">LOC109712420</name>
</gene>
<keyword evidence="2" id="KW-1185">Reference proteome</keyword>
<feature type="region of interest" description="Disordered" evidence="1">
    <location>
        <begin position="197"/>
        <end position="235"/>
    </location>
</feature>
<dbReference type="OrthoDB" id="1751168at2759"/>